<name>A0A8K0JBW1_9HYPO</name>
<comment type="caution">
    <text evidence="2">The sequence shown here is derived from an EMBL/GenBank/DDBJ whole genome shotgun (WGS) entry which is preliminary data.</text>
</comment>
<protein>
    <submittedName>
        <fullName evidence="2">Uncharacterized protein</fullName>
    </submittedName>
</protein>
<feature type="region of interest" description="Disordered" evidence="1">
    <location>
        <begin position="1"/>
        <end position="30"/>
    </location>
</feature>
<evidence type="ECO:0000313" key="2">
    <source>
        <dbReference type="EMBL" id="KAG5929347.1"/>
    </source>
</evidence>
<keyword evidence="3" id="KW-1185">Reference proteome</keyword>
<proteinExistence type="predicted"/>
<sequence length="260" mass="27621">MSTNPGRLRSQEHLSGAWPSPRAPRARHRREKRLGGRLHEGWEAICVGTALCDFCSRQSRGVVQKCARCGLSICSPCSRRGALRGNRNHRLDHDALCWDKTALEPRRNANANTTTRAERSALVRIGSSSGDGAVAPAHGPLRRDAEQARRNCCEKGTQTPVWWVPGAYTTGPSPAPDEGPSSRRADEHDAASILAGMPLSGATPGGSTMRAMGCRTAAAENARLADDAVLFPGGQDVLLGVRATPFPTGAMCGTAARHGD</sequence>
<dbReference type="AlphaFoldDB" id="A0A8K0JBW1"/>
<reference evidence="2" key="1">
    <citation type="journal article" date="2020" name="bioRxiv">
        <title>Whole genome comparisons of ergot fungi reveals the divergence and evolution of species within the genus Claviceps are the result of varying mechanisms driving genome evolution and host range expansion.</title>
        <authorList>
            <person name="Wyka S.A."/>
            <person name="Mondo S.J."/>
            <person name="Liu M."/>
            <person name="Dettman J."/>
            <person name="Nalam V."/>
            <person name="Broders K.D."/>
        </authorList>
    </citation>
    <scope>NUCLEOTIDE SEQUENCE</scope>
    <source>
        <strain evidence="2">CCC 489</strain>
    </source>
</reference>
<dbReference type="Proteomes" id="UP000811619">
    <property type="component" value="Unassembled WGS sequence"/>
</dbReference>
<organism evidence="2 3">
    <name type="scientific">Claviceps africana</name>
    <dbReference type="NCBI Taxonomy" id="83212"/>
    <lineage>
        <taxon>Eukaryota</taxon>
        <taxon>Fungi</taxon>
        <taxon>Dikarya</taxon>
        <taxon>Ascomycota</taxon>
        <taxon>Pezizomycotina</taxon>
        <taxon>Sordariomycetes</taxon>
        <taxon>Hypocreomycetidae</taxon>
        <taxon>Hypocreales</taxon>
        <taxon>Clavicipitaceae</taxon>
        <taxon>Claviceps</taxon>
    </lineage>
</organism>
<evidence type="ECO:0000313" key="3">
    <source>
        <dbReference type="Proteomes" id="UP000811619"/>
    </source>
</evidence>
<gene>
    <name evidence="2" type="ORF">E4U42_006178</name>
</gene>
<evidence type="ECO:0000256" key="1">
    <source>
        <dbReference type="SAM" id="MobiDB-lite"/>
    </source>
</evidence>
<feature type="region of interest" description="Disordered" evidence="1">
    <location>
        <begin position="163"/>
        <end position="187"/>
    </location>
</feature>
<dbReference type="OrthoDB" id="5145552at2759"/>
<accession>A0A8K0JBW1</accession>
<dbReference type="EMBL" id="SRPY01000061">
    <property type="protein sequence ID" value="KAG5929347.1"/>
    <property type="molecule type" value="Genomic_DNA"/>
</dbReference>